<dbReference type="Proteomes" id="UP000558113">
    <property type="component" value="Unassembled WGS sequence"/>
</dbReference>
<dbReference type="Gene3D" id="3.30.429.10">
    <property type="entry name" value="Macrophage Migration Inhibitory Factor"/>
    <property type="match status" value="1"/>
</dbReference>
<accession>A0A7X4YK02</accession>
<comment type="caution">
    <text evidence="1">The sequence shown here is derived from an EMBL/GenBank/DDBJ whole genome shotgun (WGS) entry which is preliminary data.</text>
</comment>
<dbReference type="EMBL" id="JAAAMU010000001">
    <property type="protein sequence ID" value="NBC67735.1"/>
    <property type="molecule type" value="Genomic_DNA"/>
</dbReference>
<dbReference type="InterPro" id="IPR014347">
    <property type="entry name" value="Tautomerase/MIF_sf"/>
</dbReference>
<reference evidence="1 2" key="1">
    <citation type="submission" date="2020-01" db="EMBL/GenBank/DDBJ databases">
        <title>Paenibacillus soybeanensis sp. nov. isolated from the nodules of soybean (Glycine max(L.) Merr).</title>
        <authorList>
            <person name="Wang H."/>
        </authorList>
    </citation>
    <scope>NUCLEOTIDE SEQUENCE [LARGE SCALE GENOMIC DNA]</scope>
    <source>
        <strain evidence="1 2">DSM 23054</strain>
    </source>
</reference>
<dbReference type="Pfam" id="PF14552">
    <property type="entry name" value="Tautomerase_2"/>
    <property type="match status" value="1"/>
</dbReference>
<gene>
    <name evidence="1" type="ORF">GT003_01870</name>
</gene>
<organism evidence="1 2">
    <name type="scientific">Paenibacillus sacheonensis</name>
    <dbReference type="NCBI Taxonomy" id="742054"/>
    <lineage>
        <taxon>Bacteria</taxon>
        <taxon>Bacillati</taxon>
        <taxon>Bacillota</taxon>
        <taxon>Bacilli</taxon>
        <taxon>Bacillales</taxon>
        <taxon>Paenibacillaceae</taxon>
        <taxon>Paenibacillus</taxon>
    </lineage>
</organism>
<evidence type="ECO:0000313" key="1">
    <source>
        <dbReference type="EMBL" id="NBC67735.1"/>
    </source>
</evidence>
<dbReference type="InterPro" id="IPR037479">
    <property type="entry name" value="Tauto_MSAD"/>
</dbReference>
<evidence type="ECO:0000313" key="2">
    <source>
        <dbReference type="Proteomes" id="UP000558113"/>
    </source>
</evidence>
<dbReference type="PANTHER" id="PTHR38460:SF1">
    <property type="entry name" value="TAUTOMERASE YOLI-RELATED"/>
    <property type="match status" value="1"/>
</dbReference>
<proteinExistence type="predicted"/>
<keyword evidence="2" id="KW-1185">Reference proteome</keyword>
<dbReference type="PANTHER" id="PTHR38460">
    <property type="entry name" value="TAUTOMERASE YOLI-RELATED"/>
    <property type="match status" value="1"/>
</dbReference>
<dbReference type="OrthoDB" id="9804765at2"/>
<dbReference type="RefSeq" id="WP_161693807.1">
    <property type="nucleotide sequence ID" value="NZ_JAAAMU010000001.1"/>
</dbReference>
<dbReference type="AlphaFoldDB" id="A0A7X4YK02"/>
<name>A0A7X4YK02_9BACL</name>
<dbReference type="SUPFAM" id="SSF55331">
    <property type="entry name" value="Tautomerase/MIF"/>
    <property type="match status" value="1"/>
</dbReference>
<sequence length="129" mass="14770">MPFIRVGYLEEHYNEGQLEAVGSVLMRALQEEFDVPDEDYFQVYHGHKRGEFQYSRNYLHVARGDGLLIIQITLAPGRSTEKKRGFYKKLAALLHASCGVREEDVFVVLVESGLENWSFGCGLAQMIER</sequence>
<protein>
    <submittedName>
        <fullName evidence="1">Tautomerase family protein</fullName>
    </submittedName>
</protein>